<dbReference type="SUPFAM" id="SSF53474">
    <property type="entry name" value="alpha/beta-Hydrolases"/>
    <property type="match status" value="1"/>
</dbReference>
<accession>A0AB39BV03</accession>
<dbReference type="InterPro" id="IPR029058">
    <property type="entry name" value="AB_hydrolase_fold"/>
</dbReference>
<protein>
    <submittedName>
        <fullName evidence="1">Esterase family protein</fullName>
    </submittedName>
</protein>
<dbReference type="InterPro" id="IPR050583">
    <property type="entry name" value="Mycobacterial_A85_antigen"/>
</dbReference>
<reference evidence="1" key="1">
    <citation type="submission" date="2024-07" db="EMBL/GenBank/DDBJ databases">
        <title>Identification and characteristics of an arsenic-resistant bacterial isolate, which belongs to a novel species.</title>
        <authorList>
            <person name="Juszczyk A."/>
            <person name="Kowalczyk A."/>
            <person name="Was K."/>
            <person name="Kosowicz W."/>
            <person name="Budzyn A."/>
            <person name="Latowski D."/>
        </authorList>
    </citation>
    <scope>NUCLEOTIDE SEQUENCE</scope>
    <source>
        <strain evidence="1">As8PL</strain>
    </source>
</reference>
<dbReference type="Pfam" id="PF00756">
    <property type="entry name" value="Esterase"/>
    <property type="match status" value="1"/>
</dbReference>
<dbReference type="PANTHER" id="PTHR48098:SF3">
    <property type="entry name" value="IRON(III) ENTEROBACTIN ESTERASE"/>
    <property type="match status" value="1"/>
</dbReference>
<proteinExistence type="predicted"/>
<dbReference type="PANTHER" id="PTHR48098">
    <property type="entry name" value="ENTEROCHELIN ESTERASE-RELATED"/>
    <property type="match status" value="1"/>
</dbReference>
<name>A0AB39BV03_9BACI</name>
<dbReference type="AlphaFoldDB" id="A0AB39BV03"/>
<sequence>MARPYEGTLSEELFTSEYLETEQKLLFYTPPNFTPLKSYDLLICQDGNDYFQLGRIPRQVEDLVEEAELRDLIIVGVPYPNVDERRKRYHPDGEKAQAYIRFLAHELVPYLDDKFPTHQLAASRTLAGDSLAATISLMAALKYPSLFGQVMMHSPYVNETVLEAVSACKKSEAISIYHVIGTKETTVKTTDGKVLDFLTPNRELHALLKEKSFPYSYYEFDGDHTWTHWQKDLPRALTTLLPFD</sequence>
<gene>
    <name evidence="1" type="ORF">AB3N04_03405</name>
</gene>
<dbReference type="InterPro" id="IPR000801">
    <property type="entry name" value="Esterase-like"/>
</dbReference>
<evidence type="ECO:0000313" key="1">
    <source>
        <dbReference type="EMBL" id="XDI37377.1"/>
    </source>
</evidence>
<organism evidence="1">
    <name type="scientific">Alkalihalophilus sp. As8PL</name>
    <dbReference type="NCBI Taxonomy" id="3237103"/>
    <lineage>
        <taxon>Bacteria</taxon>
        <taxon>Bacillati</taxon>
        <taxon>Bacillota</taxon>
        <taxon>Bacilli</taxon>
        <taxon>Bacillales</taxon>
        <taxon>Bacillaceae</taxon>
        <taxon>Alkalihalophilus</taxon>
    </lineage>
</organism>
<dbReference type="Gene3D" id="3.40.50.1820">
    <property type="entry name" value="alpha/beta hydrolase"/>
    <property type="match status" value="1"/>
</dbReference>
<dbReference type="EMBL" id="CP162551">
    <property type="protein sequence ID" value="XDI37377.1"/>
    <property type="molecule type" value="Genomic_DNA"/>
</dbReference>
<dbReference type="RefSeq" id="WP_368504730.1">
    <property type="nucleotide sequence ID" value="NZ_CP162551.1"/>
</dbReference>